<organism evidence="1 2">
    <name type="scientific">Xenorhabdus vietnamensis</name>
    <dbReference type="NCBI Taxonomy" id="351656"/>
    <lineage>
        <taxon>Bacteria</taxon>
        <taxon>Pseudomonadati</taxon>
        <taxon>Pseudomonadota</taxon>
        <taxon>Gammaproteobacteria</taxon>
        <taxon>Enterobacterales</taxon>
        <taxon>Morganellaceae</taxon>
        <taxon>Xenorhabdus</taxon>
    </lineage>
</organism>
<proteinExistence type="predicted"/>
<evidence type="ECO:0000313" key="1">
    <source>
        <dbReference type="EMBL" id="OTA14402.1"/>
    </source>
</evidence>
<gene>
    <name evidence="1" type="ORF">Xvie_03726</name>
</gene>
<accession>A0A1Y2S911</accession>
<dbReference type="Gene3D" id="3.30.559.10">
    <property type="entry name" value="Chloramphenicol acetyltransferase-like domain"/>
    <property type="match status" value="1"/>
</dbReference>
<dbReference type="RefSeq" id="WP_086110612.1">
    <property type="nucleotide sequence ID" value="NZ_CAWNGD010000076.1"/>
</dbReference>
<dbReference type="EMBL" id="MUBJ01000032">
    <property type="protein sequence ID" value="OTA14402.1"/>
    <property type="molecule type" value="Genomic_DNA"/>
</dbReference>
<dbReference type="Proteomes" id="UP000194350">
    <property type="component" value="Unassembled WGS sequence"/>
</dbReference>
<dbReference type="STRING" id="351656.Xvie_03726"/>
<dbReference type="AlphaFoldDB" id="A0A1Y2S911"/>
<protein>
    <submittedName>
        <fullName evidence="1">Non-ribosomal peptide synthetase</fullName>
    </submittedName>
</protein>
<comment type="caution">
    <text evidence="1">The sequence shown here is derived from an EMBL/GenBank/DDBJ whole genome shotgun (WGS) entry which is preliminary data.</text>
</comment>
<keyword evidence="2" id="KW-1185">Reference proteome</keyword>
<reference evidence="1 2" key="1">
    <citation type="submission" date="2016-10" db="EMBL/GenBank/DDBJ databases">
        <title>Systematic genetic and metabolomic analysis of Xenorhabdus and Photorhabdus spp., highlights the requirements for a dual symbiotic and pathogenic life style.</title>
        <authorList>
            <person name="Tobias N.J."/>
            <person name="Wolff H."/>
            <person name="Djahanschiri B."/>
            <person name="Pidot S.J."/>
            <person name="Stinear T.P."/>
            <person name="Ebersberger I."/>
            <person name="Bode H.B."/>
        </authorList>
    </citation>
    <scope>NUCLEOTIDE SEQUENCE [LARGE SCALE GENOMIC DNA]</scope>
    <source>
        <strain evidence="1 2">DSM 22392</strain>
    </source>
</reference>
<name>A0A1Y2S911_9GAMM</name>
<sequence length="89" mass="10635">MTNIKHTEIRSLKLDELKKLVRQKRIKSDSESREIIKKNADSSRKYFPLTSAQKNIWMLNQYLDDKKVYNVPLAITCKFKYEMDLLLVK</sequence>
<dbReference type="InterPro" id="IPR023213">
    <property type="entry name" value="CAT-like_dom_sf"/>
</dbReference>
<evidence type="ECO:0000313" key="2">
    <source>
        <dbReference type="Proteomes" id="UP000194350"/>
    </source>
</evidence>